<keyword evidence="2" id="KW-0234">DNA repair</keyword>
<evidence type="ECO:0000256" key="2">
    <source>
        <dbReference type="ARBA" id="ARBA00023204"/>
    </source>
</evidence>
<evidence type="ECO:0000256" key="3">
    <source>
        <dbReference type="SAM" id="MobiDB-lite"/>
    </source>
</evidence>
<evidence type="ECO:0000256" key="1">
    <source>
        <dbReference type="ARBA" id="ARBA00022763"/>
    </source>
</evidence>
<feature type="region of interest" description="Disordered" evidence="3">
    <location>
        <begin position="1"/>
        <end position="25"/>
    </location>
</feature>
<proteinExistence type="predicted"/>
<name>A0ABV8FMR1_9ACTN</name>
<dbReference type="EMBL" id="JBHSBH010000010">
    <property type="protein sequence ID" value="MFC3997434.1"/>
    <property type="molecule type" value="Genomic_DNA"/>
</dbReference>
<accession>A0ABV8FMR1</accession>
<dbReference type="Proteomes" id="UP001595847">
    <property type="component" value="Unassembled WGS sequence"/>
</dbReference>
<protein>
    <submittedName>
        <fullName evidence="4">DNA-3-methyladenine glycosylase family protein</fullName>
    </submittedName>
</protein>
<reference evidence="5" key="1">
    <citation type="journal article" date="2019" name="Int. J. Syst. Evol. Microbiol.">
        <title>The Global Catalogue of Microorganisms (GCM) 10K type strain sequencing project: providing services to taxonomists for standard genome sequencing and annotation.</title>
        <authorList>
            <consortium name="The Broad Institute Genomics Platform"/>
            <consortium name="The Broad Institute Genome Sequencing Center for Infectious Disease"/>
            <person name="Wu L."/>
            <person name="Ma J."/>
        </authorList>
    </citation>
    <scope>NUCLEOTIDE SEQUENCE [LARGE SCALE GENOMIC DNA]</scope>
    <source>
        <strain evidence="5">TBRC 1826</strain>
    </source>
</reference>
<dbReference type="PANTHER" id="PTHR43003">
    <property type="entry name" value="DNA-3-METHYLADENINE GLYCOSYLASE"/>
    <property type="match status" value="1"/>
</dbReference>
<dbReference type="RefSeq" id="WP_378534398.1">
    <property type="nucleotide sequence ID" value="NZ_JBHSBH010000010.1"/>
</dbReference>
<keyword evidence="1" id="KW-0227">DNA damage</keyword>
<keyword evidence="5" id="KW-1185">Reference proteome</keyword>
<dbReference type="InterPro" id="IPR011257">
    <property type="entry name" value="DNA_glycosylase"/>
</dbReference>
<organism evidence="4 5">
    <name type="scientific">Nocardiopsis sediminis</name>
    <dbReference type="NCBI Taxonomy" id="1778267"/>
    <lineage>
        <taxon>Bacteria</taxon>
        <taxon>Bacillati</taxon>
        <taxon>Actinomycetota</taxon>
        <taxon>Actinomycetes</taxon>
        <taxon>Streptosporangiales</taxon>
        <taxon>Nocardiopsidaceae</taxon>
        <taxon>Nocardiopsis</taxon>
    </lineage>
</organism>
<evidence type="ECO:0000313" key="5">
    <source>
        <dbReference type="Proteomes" id="UP001595847"/>
    </source>
</evidence>
<dbReference type="Gene3D" id="1.10.340.30">
    <property type="entry name" value="Hypothetical protein, domain 2"/>
    <property type="match status" value="1"/>
</dbReference>
<dbReference type="InterPro" id="IPR051912">
    <property type="entry name" value="Alkylbase_DNA_Glycosylase/TA"/>
</dbReference>
<comment type="caution">
    <text evidence="4">The sequence shown here is derived from an EMBL/GenBank/DDBJ whole genome shotgun (WGS) entry which is preliminary data.</text>
</comment>
<dbReference type="PANTHER" id="PTHR43003:SF5">
    <property type="entry name" value="DNA-3-METHYLADENINE GLYCOSYLASE"/>
    <property type="match status" value="1"/>
</dbReference>
<dbReference type="SUPFAM" id="SSF48150">
    <property type="entry name" value="DNA-glycosylase"/>
    <property type="match status" value="1"/>
</dbReference>
<gene>
    <name evidence="4" type="ORF">ACFOVU_15995</name>
</gene>
<sequence>MHPVCDHPGWGPTNTRAVRTPAGGTTATAEETGITLGPSEAAVDVYDPATLTHRTPAALRRVLAGHGPAERLRNPDLWDAIATAIIRQVIRADQARLMYQRFTAAIGEPINHVGERLHLFPTPNVVLSVDDTTFTRLGMAFKRRPLRAAAEAFGDLGVKWASLPPADLAAEIQSVPRIGPWTAGAAVADYTGDFSFYPYGDMAVRKYARQAAPSLALPDTEADFATRWRGYAGTPGELSALTVLTLALGGHRGKARPPV</sequence>
<evidence type="ECO:0000313" key="4">
    <source>
        <dbReference type="EMBL" id="MFC3997434.1"/>
    </source>
</evidence>
<feature type="compositionally biased region" description="Low complexity" evidence="3">
    <location>
        <begin position="15"/>
        <end position="25"/>
    </location>
</feature>